<dbReference type="CDD" id="cd03801">
    <property type="entry name" value="GT4_PimA-like"/>
    <property type="match status" value="1"/>
</dbReference>
<keyword evidence="3" id="KW-0808">Transferase</keyword>
<dbReference type="Gene3D" id="3.40.50.2000">
    <property type="entry name" value="Glycogen Phosphorylase B"/>
    <property type="match status" value="2"/>
</dbReference>
<dbReference type="PANTHER" id="PTHR45947">
    <property type="entry name" value="SULFOQUINOVOSYL TRANSFERASE SQD2"/>
    <property type="match status" value="1"/>
</dbReference>
<dbReference type="SUPFAM" id="SSF53756">
    <property type="entry name" value="UDP-Glycosyltransferase/glycogen phosphorylase"/>
    <property type="match status" value="1"/>
</dbReference>
<protein>
    <recommendedName>
        <fullName evidence="1">D-inositol 3-phosphate glycosyltransferase</fullName>
    </recommendedName>
</protein>
<dbReference type="InterPro" id="IPR001296">
    <property type="entry name" value="Glyco_trans_1"/>
</dbReference>
<keyword evidence="2" id="KW-0328">Glycosyltransferase</keyword>
<dbReference type="Pfam" id="PF13439">
    <property type="entry name" value="Glyco_transf_4"/>
    <property type="match status" value="1"/>
</dbReference>
<accession>A0A0M0FA99</accession>
<dbReference type="PANTHER" id="PTHR45947:SF3">
    <property type="entry name" value="SULFOQUINOVOSYL TRANSFERASE SQD2"/>
    <property type="match status" value="1"/>
</dbReference>
<dbReference type="Proteomes" id="UP000037387">
    <property type="component" value="Unassembled WGS sequence"/>
</dbReference>
<dbReference type="InterPro" id="IPR050194">
    <property type="entry name" value="Glycosyltransferase_grp1"/>
</dbReference>
<proteinExistence type="predicted"/>
<sequence length="396" mass="42451">MVSGRDPTRRLRVLALDHTAEAGGAELALLRLCDAVSADVDVRVLLFADGPLVPALAARRVPVRVAPLDPALARASREEIGSAGRGHLRRARAALRFQHVLYREIRAADPDVVHTNSLKADLLALLPAVLARRPLVWHVHDRVAADYLPRSLVLLVRALSWLPAALVTNSAATAATLPRPSTVARPGLDARQVRVSPRPRPDGAPVVGLVGRISPTKGQRELVRAAPRILRRHPGATFRVVGAATFGEDDYEAAVRAEAMSLGVSSQVRWVGAVPDPTVELDRLTVLVHASPVPEPFGQVVVEAMARGVPVVATDAGGVPEIVGRGRAATGVLVPPGDVEALADAVLDVVDRPDEAEERAARAWADVRERFSVRVTADAVTGVWRRVGRRARRRRP</sequence>
<evidence type="ECO:0000313" key="7">
    <source>
        <dbReference type="Proteomes" id="UP000037387"/>
    </source>
</evidence>
<evidence type="ECO:0000259" key="5">
    <source>
        <dbReference type="Pfam" id="PF13439"/>
    </source>
</evidence>
<dbReference type="Pfam" id="PF00534">
    <property type="entry name" value="Glycos_transf_1"/>
    <property type="match status" value="1"/>
</dbReference>
<keyword evidence="7" id="KW-1185">Reference proteome</keyword>
<evidence type="ECO:0000256" key="1">
    <source>
        <dbReference type="ARBA" id="ARBA00021292"/>
    </source>
</evidence>
<evidence type="ECO:0000256" key="2">
    <source>
        <dbReference type="ARBA" id="ARBA00022676"/>
    </source>
</evidence>
<gene>
    <name evidence="6" type="ORF">M768_08400</name>
</gene>
<evidence type="ECO:0000256" key="3">
    <source>
        <dbReference type="ARBA" id="ARBA00022679"/>
    </source>
</evidence>
<comment type="caution">
    <text evidence="6">The sequence shown here is derived from an EMBL/GenBank/DDBJ whole genome shotgun (WGS) entry which is preliminary data.</text>
</comment>
<dbReference type="GO" id="GO:1901137">
    <property type="term" value="P:carbohydrate derivative biosynthetic process"/>
    <property type="evidence" value="ECO:0007669"/>
    <property type="project" value="UniProtKB-ARBA"/>
</dbReference>
<evidence type="ECO:0000313" key="6">
    <source>
        <dbReference type="EMBL" id="KON74116.1"/>
    </source>
</evidence>
<name>A0A0M0FA99_CELCE</name>
<dbReference type="AlphaFoldDB" id="A0A0M0FA99"/>
<feature type="domain" description="Glycosyltransferase subfamily 4-like N-terminal" evidence="5">
    <location>
        <begin position="23"/>
        <end position="178"/>
    </location>
</feature>
<evidence type="ECO:0000259" key="4">
    <source>
        <dbReference type="Pfam" id="PF00534"/>
    </source>
</evidence>
<dbReference type="InterPro" id="IPR028098">
    <property type="entry name" value="Glyco_trans_4-like_N"/>
</dbReference>
<feature type="domain" description="Glycosyl transferase family 1" evidence="4">
    <location>
        <begin position="200"/>
        <end position="358"/>
    </location>
</feature>
<dbReference type="GO" id="GO:0016758">
    <property type="term" value="F:hexosyltransferase activity"/>
    <property type="evidence" value="ECO:0007669"/>
    <property type="project" value="TreeGrafter"/>
</dbReference>
<reference evidence="6 7" key="1">
    <citation type="journal article" date="2015" name="Sci. Rep.">
        <title>Functional and structural properties of a novel cellulosome-like multienzyme complex: efficient glycoside hydrolysis of water-insoluble 7-xylosyl-10-deacetylpaclitaxel.</title>
        <authorList>
            <person name="Dou T.Y."/>
            <person name="Luan H.W."/>
            <person name="Ge G.B."/>
            <person name="Dong M.M."/>
            <person name="Zou H.F."/>
            <person name="He Y.Q."/>
            <person name="Cui P."/>
            <person name="Wang J.Y."/>
            <person name="Hao D.C."/>
            <person name="Yang S.L."/>
            <person name="Yang L."/>
        </authorList>
    </citation>
    <scope>NUCLEOTIDE SEQUENCE [LARGE SCALE GENOMIC DNA]</scope>
    <source>
        <strain evidence="6 7">F16</strain>
    </source>
</reference>
<organism evidence="6 7">
    <name type="scientific">Cellulosimicrobium cellulans F16</name>
    <dbReference type="NCBI Taxonomy" id="1350482"/>
    <lineage>
        <taxon>Bacteria</taxon>
        <taxon>Bacillati</taxon>
        <taxon>Actinomycetota</taxon>
        <taxon>Actinomycetes</taxon>
        <taxon>Micrococcales</taxon>
        <taxon>Promicromonosporaceae</taxon>
        <taxon>Cellulosimicrobium</taxon>
    </lineage>
</organism>
<dbReference type="EMBL" id="ATNL01000007">
    <property type="protein sequence ID" value="KON74116.1"/>
    <property type="molecule type" value="Genomic_DNA"/>
</dbReference>